<dbReference type="Gene3D" id="3.40.50.300">
    <property type="entry name" value="P-loop containing nucleotide triphosphate hydrolases"/>
    <property type="match status" value="1"/>
</dbReference>
<dbReference type="GO" id="GO:0016887">
    <property type="term" value="F:ATP hydrolysis activity"/>
    <property type="evidence" value="ECO:0007669"/>
    <property type="project" value="InterPro"/>
</dbReference>
<dbReference type="InterPro" id="IPR003439">
    <property type="entry name" value="ABC_transporter-like_ATP-bd"/>
</dbReference>
<dbReference type="PANTHER" id="PTHR43297">
    <property type="entry name" value="OLIGOPEPTIDE TRANSPORT ATP-BINDING PROTEIN APPD"/>
    <property type="match status" value="1"/>
</dbReference>
<dbReference type="SMART" id="SM00382">
    <property type="entry name" value="AAA"/>
    <property type="match status" value="1"/>
</dbReference>
<evidence type="ECO:0000256" key="7">
    <source>
        <dbReference type="ARBA" id="ARBA00023136"/>
    </source>
</evidence>
<name>A0A917X495_9ACTN</name>
<organism evidence="9 10">
    <name type="scientific">Dactylosporangium sucinum</name>
    <dbReference type="NCBI Taxonomy" id="1424081"/>
    <lineage>
        <taxon>Bacteria</taxon>
        <taxon>Bacillati</taxon>
        <taxon>Actinomycetota</taxon>
        <taxon>Actinomycetes</taxon>
        <taxon>Micromonosporales</taxon>
        <taxon>Micromonosporaceae</taxon>
        <taxon>Dactylosporangium</taxon>
    </lineage>
</organism>
<dbReference type="InterPro" id="IPR027417">
    <property type="entry name" value="P-loop_NTPase"/>
</dbReference>
<dbReference type="GO" id="GO:0005886">
    <property type="term" value="C:plasma membrane"/>
    <property type="evidence" value="ECO:0007669"/>
    <property type="project" value="UniProtKB-SubCell"/>
</dbReference>
<evidence type="ECO:0000313" key="9">
    <source>
        <dbReference type="EMBL" id="GGM69758.1"/>
    </source>
</evidence>
<dbReference type="CDD" id="cd03257">
    <property type="entry name" value="ABC_NikE_OppD_transporters"/>
    <property type="match status" value="1"/>
</dbReference>
<dbReference type="Pfam" id="PF08352">
    <property type="entry name" value="oligo_HPY"/>
    <property type="match status" value="1"/>
</dbReference>
<dbReference type="PROSITE" id="PS00211">
    <property type="entry name" value="ABC_TRANSPORTER_1"/>
    <property type="match status" value="1"/>
</dbReference>
<evidence type="ECO:0000256" key="6">
    <source>
        <dbReference type="ARBA" id="ARBA00022840"/>
    </source>
</evidence>
<dbReference type="InterPro" id="IPR050388">
    <property type="entry name" value="ABC_Ni/Peptide_Import"/>
</dbReference>
<evidence type="ECO:0000256" key="5">
    <source>
        <dbReference type="ARBA" id="ARBA00022741"/>
    </source>
</evidence>
<comment type="similarity">
    <text evidence="2">Belongs to the ABC transporter superfamily.</text>
</comment>
<dbReference type="InterPro" id="IPR017871">
    <property type="entry name" value="ABC_transporter-like_CS"/>
</dbReference>
<evidence type="ECO:0000259" key="8">
    <source>
        <dbReference type="PROSITE" id="PS50893"/>
    </source>
</evidence>
<protein>
    <submittedName>
        <fullName evidence="9">ABC transporter ATP-binding protein</fullName>
    </submittedName>
</protein>
<evidence type="ECO:0000313" key="10">
    <source>
        <dbReference type="Proteomes" id="UP000642070"/>
    </source>
</evidence>
<keyword evidence="6 9" id="KW-0067">ATP-binding</keyword>
<dbReference type="PROSITE" id="PS50893">
    <property type="entry name" value="ABC_TRANSPORTER_2"/>
    <property type="match status" value="1"/>
</dbReference>
<reference evidence="9" key="2">
    <citation type="submission" date="2020-09" db="EMBL/GenBank/DDBJ databases">
        <authorList>
            <person name="Sun Q."/>
            <person name="Ohkuma M."/>
        </authorList>
    </citation>
    <scope>NUCLEOTIDE SEQUENCE</scope>
    <source>
        <strain evidence="9">JCM 19831</strain>
    </source>
</reference>
<evidence type="ECO:0000256" key="1">
    <source>
        <dbReference type="ARBA" id="ARBA00004202"/>
    </source>
</evidence>
<dbReference type="GO" id="GO:0005524">
    <property type="term" value="F:ATP binding"/>
    <property type="evidence" value="ECO:0007669"/>
    <property type="project" value="UniProtKB-KW"/>
</dbReference>
<reference evidence="9" key="1">
    <citation type="journal article" date="2014" name="Int. J. Syst. Evol. Microbiol.">
        <title>Complete genome sequence of Corynebacterium casei LMG S-19264T (=DSM 44701T), isolated from a smear-ripened cheese.</title>
        <authorList>
            <consortium name="US DOE Joint Genome Institute (JGI-PGF)"/>
            <person name="Walter F."/>
            <person name="Albersmeier A."/>
            <person name="Kalinowski J."/>
            <person name="Ruckert C."/>
        </authorList>
    </citation>
    <scope>NUCLEOTIDE SEQUENCE</scope>
    <source>
        <strain evidence="9">JCM 19831</strain>
    </source>
</reference>
<dbReference type="InterPro" id="IPR013563">
    <property type="entry name" value="Oligopep_ABC_C"/>
</dbReference>
<dbReference type="NCBIfam" id="TIGR01727">
    <property type="entry name" value="oligo_HPY"/>
    <property type="match status" value="1"/>
</dbReference>
<keyword evidence="3" id="KW-0813">Transport</keyword>
<evidence type="ECO:0000256" key="3">
    <source>
        <dbReference type="ARBA" id="ARBA00022448"/>
    </source>
</evidence>
<keyword evidence="4" id="KW-1003">Cell membrane</keyword>
<dbReference type="GO" id="GO:0015833">
    <property type="term" value="P:peptide transport"/>
    <property type="evidence" value="ECO:0007669"/>
    <property type="project" value="InterPro"/>
</dbReference>
<dbReference type="PANTHER" id="PTHR43297:SF2">
    <property type="entry name" value="DIPEPTIDE TRANSPORT ATP-BINDING PROTEIN DPPD"/>
    <property type="match status" value="1"/>
</dbReference>
<evidence type="ECO:0000256" key="4">
    <source>
        <dbReference type="ARBA" id="ARBA00022475"/>
    </source>
</evidence>
<proteinExistence type="inferred from homology"/>
<sequence length="343" mass="37052">MPESDNFHVSGLTVRAAGPDRPALVSGVELTVAPGQLLGIVGETGAGKTLTIRAMLGLLPANLRGQGRVRFRGREPIDVADLPRLRAALGRRITCALQNPMTMLDPRQRVGRQIVEGVVHTRLLTRREARERAHRLLARMGFRDPERVTQLYPHQLSGGMAQRVVLAGCLMPEPEVVVLDEPTSALDAQVRVEVLELLREAATDSNTAIVMIGHDLTLMRQFSDRIVVMYSGEIVERGATPDVIRAPAHPYTEALIACSAMDDSQHRQRLATIPGTVPAPSERPSGCWFHPRCRHAVPRCAGEHPSPTVLGDRAVACHLPRLPGPATVSAADASKGAHHAGGD</sequence>
<feature type="domain" description="ABC transporter" evidence="8">
    <location>
        <begin position="7"/>
        <end position="256"/>
    </location>
</feature>
<dbReference type="EMBL" id="BMPI01000059">
    <property type="protein sequence ID" value="GGM69758.1"/>
    <property type="molecule type" value="Genomic_DNA"/>
</dbReference>
<dbReference type="Proteomes" id="UP000642070">
    <property type="component" value="Unassembled WGS sequence"/>
</dbReference>
<comment type="caution">
    <text evidence="9">The sequence shown here is derived from an EMBL/GenBank/DDBJ whole genome shotgun (WGS) entry which is preliminary data.</text>
</comment>
<accession>A0A917X495</accession>
<keyword evidence="10" id="KW-1185">Reference proteome</keyword>
<dbReference type="InterPro" id="IPR003593">
    <property type="entry name" value="AAA+_ATPase"/>
</dbReference>
<gene>
    <name evidence="9" type="ORF">GCM10007977_084360</name>
</gene>
<comment type="subcellular location">
    <subcellularLocation>
        <location evidence="1">Cell membrane</location>
        <topology evidence="1">Peripheral membrane protein</topology>
    </subcellularLocation>
</comment>
<keyword evidence="7" id="KW-0472">Membrane</keyword>
<keyword evidence="5" id="KW-0547">Nucleotide-binding</keyword>
<dbReference type="Pfam" id="PF00005">
    <property type="entry name" value="ABC_tran"/>
    <property type="match status" value="1"/>
</dbReference>
<dbReference type="SUPFAM" id="SSF52540">
    <property type="entry name" value="P-loop containing nucleoside triphosphate hydrolases"/>
    <property type="match status" value="1"/>
</dbReference>
<dbReference type="RefSeq" id="WP_190255680.1">
    <property type="nucleotide sequence ID" value="NZ_BMPI01000059.1"/>
</dbReference>
<dbReference type="AlphaFoldDB" id="A0A917X495"/>
<evidence type="ECO:0000256" key="2">
    <source>
        <dbReference type="ARBA" id="ARBA00005417"/>
    </source>
</evidence>